<proteinExistence type="predicted"/>
<organism evidence="1 2">
    <name type="scientific">Trichinella zimbabwensis</name>
    <dbReference type="NCBI Taxonomy" id="268475"/>
    <lineage>
        <taxon>Eukaryota</taxon>
        <taxon>Metazoa</taxon>
        <taxon>Ecdysozoa</taxon>
        <taxon>Nematoda</taxon>
        <taxon>Enoplea</taxon>
        <taxon>Dorylaimia</taxon>
        <taxon>Trichinellida</taxon>
        <taxon>Trichinellidae</taxon>
        <taxon>Trichinella</taxon>
    </lineage>
</organism>
<sequence>MYIRSPVEIHSPPHRLSTTPEDLNYAIYAITYVDTIREIMNRIENKYNSSVLPHQKIMNV</sequence>
<reference evidence="1 2" key="1">
    <citation type="submission" date="2015-01" db="EMBL/GenBank/DDBJ databases">
        <title>Evolution of Trichinella species and genotypes.</title>
        <authorList>
            <person name="Korhonen P.K."/>
            <person name="Edoardo P."/>
            <person name="Giuseppe L.R."/>
            <person name="Gasser R.B."/>
        </authorList>
    </citation>
    <scope>NUCLEOTIDE SEQUENCE [LARGE SCALE GENOMIC DNA]</scope>
    <source>
        <strain evidence="1">ISS1029</strain>
    </source>
</reference>
<dbReference type="EMBL" id="JYDP01000090">
    <property type="protein sequence ID" value="KRZ08211.1"/>
    <property type="molecule type" value="Genomic_DNA"/>
</dbReference>
<protein>
    <submittedName>
        <fullName evidence="1">Uncharacterized protein</fullName>
    </submittedName>
</protein>
<evidence type="ECO:0000313" key="2">
    <source>
        <dbReference type="Proteomes" id="UP000055024"/>
    </source>
</evidence>
<dbReference type="Proteomes" id="UP000055024">
    <property type="component" value="Unassembled WGS sequence"/>
</dbReference>
<evidence type="ECO:0000313" key="1">
    <source>
        <dbReference type="EMBL" id="KRZ08211.1"/>
    </source>
</evidence>
<dbReference type="OrthoDB" id="5920115at2759"/>
<comment type="caution">
    <text evidence="1">The sequence shown here is derived from an EMBL/GenBank/DDBJ whole genome shotgun (WGS) entry which is preliminary data.</text>
</comment>
<name>A0A0V1HBT6_9BILA</name>
<dbReference type="AlphaFoldDB" id="A0A0V1HBT6"/>
<gene>
    <name evidence="1" type="ORF">T11_3609</name>
</gene>
<accession>A0A0V1HBT6</accession>
<keyword evidence="2" id="KW-1185">Reference proteome</keyword>